<gene>
    <name evidence="3" type="ORF">B0H16DRAFT_1406818</name>
</gene>
<name>A0AAD7NVW2_9AGAR</name>
<dbReference type="PANTHER" id="PTHR46535">
    <property type="entry name" value="NEDD4-BINDING PROTEIN 2"/>
    <property type="match status" value="1"/>
</dbReference>
<dbReference type="InterPro" id="IPR036063">
    <property type="entry name" value="Smr_dom_sf"/>
</dbReference>
<comment type="caution">
    <text evidence="3">The sequence shown here is derived from an EMBL/GenBank/DDBJ whole genome shotgun (WGS) entry which is preliminary data.</text>
</comment>
<accession>A0AAD7NVW2</accession>
<evidence type="ECO:0000313" key="4">
    <source>
        <dbReference type="Proteomes" id="UP001215598"/>
    </source>
</evidence>
<feature type="domain" description="Smr" evidence="2">
    <location>
        <begin position="572"/>
        <end position="632"/>
    </location>
</feature>
<feature type="compositionally biased region" description="Polar residues" evidence="1">
    <location>
        <begin position="404"/>
        <end position="415"/>
    </location>
</feature>
<evidence type="ECO:0000259" key="2">
    <source>
        <dbReference type="PROSITE" id="PS50828"/>
    </source>
</evidence>
<evidence type="ECO:0000313" key="3">
    <source>
        <dbReference type="EMBL" id="KAJ7777239.1"/>
    </source>
</evidence>
<dbReference type="SMART" id="SM01162">
    <property type="entry name" value="DUF1771"/>
    <property type="match status" value="1"/>
</dbReference>
<dbReference type="GO" id="GO:0004519">
    <property type="term" value="F:endonuclease activity"/>
    <property type="evidence" value="ECO:0007669"/>
    <property type="project" value="TreeGrafter"/>
</dbReference>
<dbReference type="PANTHER" id="PTHR46535:SF1">
    <property type="entry name" value="NEDD4-BINDING PROTEIN 2"/>
    <property type="match status" value="1"/>
</dbReference>
<reference evidence="3" key="1">
    <citation type="submission" date="2023-03" db="EMBL/GenBank/DDBJ databases">
        <title>Massive genome expansion in bonnet fungi (Mycena s.s.) driven by repeated elements and novel gene families across ecological guilds.</title>
        <authorList>
            <consortium name="Lawrence Berkeley National Laboratory"/>
            <person name="Harder C.B."/>
            <person name="Miyauchi S."/>
            <person name="Viragh M."/>
            <person name="Kuo A."/>
            <person name="Thoen E."/>
            <person name="Andreopoulos B."/>
            <person name="Lu D."/>
            <person name="Skrede I."/>
            <person name="Drula E."/>
            <person name="Henrissat B."/>
            <person name="Morin E."/>
            <person name="Kohler A."/>
            <person name="Barry K."/>
            <person name="LaButti K."/>
            <person name="Morin E."/>
            <person name="Salamov A."/>
            <person name="Lipzen A."/>
            <person name="Mereny Z."/>
            <person name="Hegedus B."/>
            <person name="Baldrian P."/>
            <person name="Stursova M."/>
            <person name="Weitz H."/>
            <person name="Taylor A."/>
            <person name="Grigoriev I.V."/>
            <person name="Nagy L.G."/>
            <person name="Martin F."/>
            <person name="Kauserud H."/>
        </authorList>
    </citation>
    <scope>NUCLEOTIDE SEQUENCE</scope>
    <source>
        <strain evidence="3">CBHHK182m</strain>
    </source>
</reference>
<dbReference type="InterPro" id="IPR002625">
    <property type="entry name" value="Smr_dom"/>
</dbReference>
<dbReference type="InterPro" id="IPR013899">
    <property type="entry name" value="DUF1771"/>
</dbReference>
<dbReference type="GO" id="GO:0005634">
    <property type="term" value="C:nucleus"/>
    <property type="evidence" value="ECO:0007669"/>
    <property type="project" value="TreeGrafter"/>
</dbReference>
<sequence>MDAIFESLQREFCPPLDSSLLAALLADIVVDSSSTDVSADPQIVALRSILIELAVHADEEAVPTADDIYDETTSGSSVLDFCTTTTTSTTSASDLSGESRRSAAARAASASSFNSPLGFLQAALPHIPTERLRRALASSASADQDDDDTESELDMWELISALLSEETEKEMRERDLDEEELSALELAAAAPWETVETKRANGRKAKAKSKIKAKIALSDVRQQQHATTSSSARRRTTTDGLDPWAQLVSLSTHIARFLPPHPPAFFQSYFHMPQYAAPYDALCAALHAISGAATNNNNADDGDDVEHTATLFGLLDVLLPAYSSNSTSSTEALITDVQLALKAAQGRGEDAFELVRVLRDLDEDRESGVWGAGVYHSPVTSPFSEKSTSWGAATVNGGGVTLSRGASMSGTSASKTLPTGPAPTPPPPNLRSPPPGPTNKPKNAYQWQAVPPRRRATAPTIYPHAMRVPVYERDVNGVRVKANAGAERAGAVVGVEGASDFRRRALESMRKRDELLKEAARMWQRGNRRTMGGEVAWYFAERAREFQEVARREALNAARVMVSAKRTTPDTVDLHGVTAAEAVVIVNEILADGGWSAERPLKIITGRGTHSAGRVSVLKPAVRKALEEEGWVVGGWEGGLSVRGRVGGRR</sequence>
<feature type="compositionally biased region" description="Pro residues" evidence="1">
    <location>
        <begin position="420"/>
        <end position="438"/>
    </location>
</feature>
<protein>
    <recommendedName>
        <fullName evidence="2">Smr domain-containing protein</fullName>
    </recommendedName>
</protein>
<dbReference type="PROSITE" id="PS50828">
    <property type="entry name" value="SMR"/>
    <property type="match status" value="1"/>
</dbReference>
<evidence type="ECO:0000256" key="1">
    <source>
        <dbReference type="SAM" id="MobiDB-lite"/>
    </source>
</evidence>
<dbReference type="SMART" id="SM00463">
    <property type="entry name" value="SMR"/>
    <property type="match status" value="1"/>
</dbReference>
<dbReference type="Proteomes" id="UP001215598">
    <property type="component" value="Unassembled WGS sequence"/>
</dbReference>
<dbReference type="Pfam" id="PF08590">
    <property type="entry name" value="DUF1771"/>
    <property type="match status" value="1"/>
</dbReference>
<dbReference type="Pfam" id="PF01713">
    <property type="entry name" value="Smr"/>
    <property type="match status" value="1"/>
</dbReference>
<dbReference type="Gene3D" id="3.30.1370.110">
    <property type="match status" value="1"/>
</dbReference>
<dbReference type="EMBL" id="JARKIB010000008">
    <property type="protein sequence ID" value="KAJ7777239.1"/>
    <property type="molecule type" value="Genomic_DNA"/>
</dbReference>
<proteinExistence type="predicted"/>
<dbReference type="InterPro" id="IPR052772">
    <property type="entry name" value="Endo/PolyKinase_Domain-Protein"/>
</dbReference>
<organism evidence="3 4">
    <name type="scientific">Mycena metata</name>
    <dbReference type="NCBI Taxonomy" id="1033252"/>
    <lineage>
        <taxon>Eukaryota</taxon>
        <taxon>Fungi</taxon>
        <taxon>Dikarya</taxon>
        <taxon>Basidiomycota</taxon>
        <taxon>Agaricomycotina</taxon>
        <taxon>Agaricomycetes</taxon>
        <taxon>Agaricomycetidae</taxon>
        <taxon>Agaricales</taxon>
        <taxon>Marasmiineae</taxon>
        <taxon>Mycenaceae</taxon>
        <taxon>Mycena</taxon>
    </lineage>
</organism>
<dbReference type="SUPFAM" id="SSF160443">
    <property type="entry name" value="SMR domain-like"/>
    <property type="match status" value="1"/>
</dbReference>
<feature type="region of interest" description="Disordered" evidence="1">
    <location>
        <begin position="401"/>
        <end position="452"/>
    </location>
</feature>
<keyword evidence="4" id="KW-1185">Reference proteome</keyword>
<dbReference type="AlphaFoldDB" id="A0AAD7NVW2"/>